<dbReference type="Proteomes" id="UP001143480">
    <property type="component" value="Unassembled WGS sequence"/>
</dbReference>
<dbReference type="Gene3D" id="3.40.50.720">
    <property type="entry name" value="NAD(P)-binding Rossmann-like Domain"/>
    <property type="match status" value="1"/>
</dbReference>
<dbReference type="AlphaFoldDB" id="A0A9W6NQ40"/>
<accession>A0A9W6NQ40</accession>
<proteinExistence type="predicted"/>
<dbReference type="RefSeq" id="WP_261958518.1">
    <property type="nucleotide sequence ID" value="NZ_BAAAXA010000001.1"/>
</dbReference>
<dbReference type="EMBL" id="BSFP01000050">
    <property type="protein sequence ID" value="GLL04871.1"/>
    <property type="molecule type" value="Genomic_DNA"/>
</dbReference>
<sequence length="108" mass="11418">MTVVVFGARGQVGRHVLAGLRDAGRPVRATGRSGPVIADLDRPITVERVSPAAARAEMVRRLPDAVADRLLHMWAAAGSAPAATSPQLATRTFAEWAAAHAEDFRQPA</sequence>
<evidence type="ECO:0000313" key="2">
    <source>
        <dbReference type="Proteomes" id="UP001143480"/>
    </source>
</evidence>
<name>A0A9W6NQ40_9ACTN</name>
<reference evidence="1" key="2">
    <citation type="submission" date="2023-01" db="EMBL/GenBank/DDBJ databases">
        <authorList>
            <person name="Sun Q."/>
            <person name="Evtushenko L."/>
        </authorList>
    </citation>
    <scope>NUCLEOTIDE SEQUENCE</scope>
    <source>
        <strain evidence="1">VKM Ac-1321</strain>
    </source>
</reference>
<gene>
    <name evidence="1" type="ORF">GCM10017581_066180</name>
</gene>
<evidence type="ECO:0000313" key="1">
    <source>
        <dbReference type="EMBL" id="GLL04871.1"/>
    </source>
</evidence>
<dbReference type="SUPFAM" id="SSF51735">
    <property type="entry name" value="NAD(P)-binding Rossmann-fold domains"/>
    <property type="match status" value="1"/>
</dbReference>
<reference evidence="1" key="1">
    <citation type="journal article" date="2014" name="Int. J. Syst. Evol. Microbiol.">
        <title>Complete genome sequence of Corynebacterium casei LMG S-19264T (=DSM 44701T), isolated from a smear-ripened cheese.</title>
        <authorList>
            <consortium name="US DOE Joint Genome Institute (JGI-PGF)"/>
            <person name="Walter F."/>
            <person name="Albersmeier A."/>
            <person name="Kalinowski J."/>
            <person name="Ruckert C."/>
        </authorList>
    </citation>
    <scope>NUCLEOTIDE SEQUENCE</scope>
    <source>
        <strain evidence="1">VKM Ac-1321</strain>
    </source>
</reference>
<organism evidence="1 2">
    <name type="scientific">Dactylosporangium matsuzakiense</name>
    <dbReference type="NCBI Taxonomy" id="53360"/>
    <lineage>
        <taxon>Bacteria</taxon>
        <taxon>Bacillati</taxon>
        <taxon>Actinomycetota</taxon>
        <taxon>Actinomycetes</taxon>
        <taxon>Micromonosporales</taxon>
        <taxon>Micromonosporaceae</taxon>
        <taxon>Dactylosporangium</taxon>
    </lineage>
</organism>
<keyword evidence="2" id="KW-1185">Reference proteome</keyword>
<comment type="caution">
    <text evidence="1">The sequence shown here is derived from an EMBL/GenBank/DDBJ whole genome shotgun (WGS) entry which is preliminary data.</text>
</comment>
<dbReference type="InterPro" id="IPR036291">
    <property type="entry name" value="NAD(P)-bd_dom_sf"/>
</dbReference>
<evidence type="ECO:0008006" key="3">
    <source>
        <dbReference type="Google" id="ProtNLM"/>
    </source>
</evidence>
<protein>
    <recommendedName>
        <fullName evidence="3">NAD-dependent epimerase/dehydratase family protein</fullName>
    </recommendedName>
</protein>